<feature type="chain" id="PRO_5023886814" description="CPAF-like PDZ domain-containing protein" evidence="1">
    <location>
        <begin position="25"/>
        <end position="710"/>
    </location>
</feature>
<dbReference type="Gene3D" id="3.90.226.10">
    <property type="entry name" value="2-enoyl-CoA Hydratase, Chain A, domain 1"/>
    <property type="match status" value="1"/>
</dbReference>
<dbReference type="GO" id="GO:0006508">
    <property type="term" value="P:proteolysis"/>
    <property type="evidence" value="ECO:0007669"/>
    <property type="project" value="InterPro"/>
</dbReference>
<dbReference type="GO" id="GO:0008236">
    <property type="term" value="F:serine-type peptidase activity"/>
    <property type="evidence" value="ECO:0007669"/>
    <property type="project" value="InterPro"/>
</dbReference>
<evidence type="ECO:0000313" key="3">
    <source>
        <dbReference type="EMBL" id="KAA8914637.1"/>
    </source>
</evidence>
<comment type="caution">
    <text evidence="3">The sequence shown here is derived from an EMBL/GenBank/DDBJ whole genome shotgun (WGS) entry which is preliminary data.</text>
</comment>
<gene>
    <name evidence="3" type="ORF">FN846DRAFT_885815</name>
</gene>
<feature type="domain" description="CPAF-like PDZ" evidence="2">
    <location>
        <begin position="145"/>
        <end position="263"/>
    </location>
</feature>
<dbReference type="InterPro" id="IPR029045">
    <property type="entry name" value="ClpP/crotonase-like_dom_sf"/>
</dbReference>
<protein>
    <recommendedName>
        <fullName evidence="2">CPAF-like PDZ domain-containing protein</fullName>
    </recommendedName>
</protein>
<evidence type="ECO:0000256" key="1">
    <source>
        <dbReference type="SAM" id="SignalP"/>
    </source>
</evidence>
<sequence length="710" mass="76896">MKISSLATTAFLAAAVLLAGGVAADECGAAAAAMDSNLNLPASLAIACLKSVPFDQEQALNVTGEIRKYLSFYSAGTYFQHQVCPELDLPTVDINGTLSTIEKNIKAGTYTSAYDVNKDLFELFGSVKDGHVKFLPMCVAGAFFFIHKYPLLQVAKTPDSIPTTHVVELANVAGSLVPRAGRQVLAINGIDPTAYLENMARSHPEGDWIDPDARFNELLVSFTSGQWVQGLFASRTYYEENPIQLTLEGGNNVTVEWSARFFNNRADAASNPVPFNDNKSFYSSMCVRSGDELAAVTSLDPSGPPTQNKKPALAKRDLEAELGVLEKRAGLQGALSDGTIAYYQLDNKTVVLMVMAFTPASESTDQLKYMSAFSRFAASFIESAKAAGMERLIIDLSGNGGGYLALGHNLARQLFPKSDKPFFGSNMRWNPVLDGWMTLGDPSIVDQTFFALNQLKKQDGSDWKSFREMLGPIHRDDGYFTQISISNEQADNAAAQGAIYSDYSLTQPFKTENVVVVSPGTCGSTCAVFGESMQALGVKTIAVGGRPRVGPMQGVGGIKGSQVLKFDDVAMYSAAFLSPAILAAHPELQPLQPYPMRLRTLGSTINFRNSWRRDGQFLPIEFLYTPAEYRIFYSVGMFPNISVLHEAAREVAWGGAKDVSGGPYTPVMGLDGSKFQWPKGSGGVSGHGTIKGKNWNSLGELIWEKMRGGR</sequence>
<dbReference type="Proteomes" id="UP000326924">
    <property type="component" value="Unassembled WGS sequence"/>
</dbReference>
<evidence type="ECO:0000313" key="4">
    <source>
        <dbReference type="Proteomes" id="UP000326924"/>
    </source>
</evidence>
<dbReference type="InParanoid" id="A0A5J5FBK6"/>
<dbReference type="OrthoDB" id="27214at2759"/>
<dbReference type="SUPFAM" id="SSF52096">
    <property type="entry name" value="ClpP/crotonase"/>
    <property type="match status" value="1"/>
</dbReference>
<name>A0A5J5FBK6_9PEZI</name>
<organism evidence="3 4">
    <name type="scientific">Sphaerosporella brunnea</name>
    <dbReference type="NCBI Taxonomy" id="1250544"/>
    <lineage>
        <taxon>Eukaryota</taxon>
        <taxon>Fungi</taxon>
        <taxon>Dikarya</taxon>
        <taxon>Ascomycota</taxon>
        <taxon>Pezizomycotina</taxon>
        <taxon>Pezizomycetes</taxon>
        <taxon>Pezizales</taxon>
        <taxon>Pyronemataceae</taxon>
        <taxon>Sphaerosporella</taxon>
    </lineage>
</organism>
<dbReference type="InterPro" id="IPR056186">
    <property type="entry name" value="PDZ_CPAF-rel"/>
</dbReference>
<feature type="signal peptide" evidence="1">
    <location>
        <begin position="1"/>
        <end position="24"/>
    </location>
</feature>
<proteinExistence type="predicted"/>
<evidence type="ECO:0000259" key="2">
    <source>
        <dbReference type="Pfam" id="PF23658"/>
    </source>
</evidence>
<keyword evidence="1" id="KW-0732">Signal</keyword>
<reference evidence="3 4" key="1">
    <citation type="submission" date="2019-09" db="EMBL/GenBank/DDBJ databases">
        <title>Draft genome of the ectomycorrhizal ascomycete Sphaerosporella brunnea.</title>
        <authorList>
            <consortium name="DOE Joint Genome Institute"/>
            <person name="Benucci G.M."/>
            <person name="Marozzi G."/>
            <person name="Antonielli L."/>
            <person name="Sanchez S."/>
            <person name="Marco P."/>
            <person name="Wang X."/>
            <person name="Falini L.B."/>
            <person name="Barry K."/>
            <person name="Haridas S."/>
            <person name="Lipzen A."/>
            <person name="Labutti K."/>
            <person name="Grigoriev I.V."/>
            <person name="Murat C."/>
            <person name="Martin F."/>
            <person name="Albertini E."/>
            <person name="Donnini D."/>
            <person name="Bonito G."/>
        </authorList>
    </citation>
    <scope>NUCLEOTIDE SEQUENCE [LARGE SCALE GENOMIC DNA]</scope>
    <source>
        <strain evidence="3 4">Sb_GMNB300</strain>
    </source>
</reference>
<dbReference type="EMBL" id="VXIS01000004">
    <property type="protein sequence ID" value="KAA8914637.1"/>
    <property type="molecule type" value="Genomic_DNA"/>
</dbReference>
<dbReference type="PANTHER" id="PTHR37049">
    <property type="entry name" value="PEPTIDASE S41 FAMILY PROTEIN"/>
    <property type="match status" value="1"/>
</dbReference>
<dbReference type="PANTHER" id="PTHR37049:SF4">
    <property type="entry name" value="RHODANESE DOMAIN-CONTAINING PROTEIN"/>
    <property type="match status" value="1"/>
</dbReference>
<dbReference type="Pfam" id="PF23658">
    <property type="entry name" value="PDZ_CPAF_rel"/>
    <property type="match status" value="1"/>
</dbReference>
<keyword evidence="4" id="KW-1185">Reference proteome</keyword>
<dbReference type="AlphaFoldDB" id="A0A5J5FBK6"/>
<dbReference type="InterPro" id="IPR052766">
    <property type="entry name" value="S41A_metabolite_peptidase"/>
</dbReference>
<accession>A0A5J5FBK6</accession>